<dbReference type="NCBIfam" id="TIGR00847">
    <property type="entry name" value="ccoS"/>
    <property type="match status" value="1"/>
</dbReference>
<feature type="compositionally biased region" description="Basic and acidic residues" evidence="1">
    <location>
        <begin position="67"/>
        <end position="81"/>
    </location>
</feature>
<dbReference type="InterPro" id="IPR004714">
    <property type="entry name" value="Cyt_oxidase_maturation_cbb3"/>
</dbReference>
<dbReference type="RefSeq" id="WP_146875562.1">
    <property type="nucleotide sequence ID" value="NZ_BJXV01000012.1"/>
</dbReference>
<gene>
    <name evidence="3" type="ORF">HVA01_22860</name>
</gene>
<dbReference type="PANTHER" id="PTHR41532">
    <property type="entry name" value="FIXS PROTEIN"/>
    <property type="match status" value="1"/>
</dbReference>
<feature type="compositionally biased region" description="Low complexity" evidence="1">
    <location>
        <begin position="57"/>
        <end position="66"/>
    </location>
</feature>
<dbReference type="AlphaFoldDB" id="A0A511UPY4"/>
<keyword evidence="4" id="KW-1185">Reference proteome</keyword>
<evidence type="ECO:0000313" key="4">
    <source>
        <dbReference type="Proteomes" id="UP000321303"/>
    </source>
</evidence>
<evidence type="ECO:0008006" key="5">
    <source>
        <dbReference type="Google" id="ProtNLM"/>
    </source>
</evidence>
<organism evidence="3 4">
    <name type="scientific">Halovibrio variabilis</name>
    <dbReference type="NCBI Taxonomy" id="31910"/>
    <lineage>
        <taxon>Bacteria</taxon>
        <taxon>Pseudomonadati</taxon>
        <taxon>Pseudomonadota</taxon>
        <taxon>Gammaproteobacteria</taxon>
        <taxon>Oceanospirillales</taxon>
        <taxon>Halomonadaceae</taxon>
        <taxon>Halovibrio</taxon>
    </lineage>
</organism>
<dbReference type="EMBL" id="BJXV01000012">
    <property type="protein sequence ID" value="GEN28640.1"/>
    <property type="molecule type" value="Genomic_DNA"/>
</dbReference>
<evidence type="ECO:0000256" key="1">
    <source>
        <dbReference type="SAM" id="MobiDB-lite"/>
    </source>
</evidence>
<keyword evidence="2" id="KW-0472">Membrane</keyword>
<proteinExistence type="predicted"/>
<dbReference type="PANTHER" id="PTHR41532:SF1">
    <property type="entry name" value="FIXS PROTEIN"/>
    <property type="match status" value="1"/>
</dbReference>
<feature type="region of interest" description="Disordered" evidence="1">
    <location>
        <begin position="45"/>
        <end position="81"/>
    </location>
</feature>
<keyword evidence="2" id="KW-0812">Transmembrane</keyword>
<protein>
    <recommendedName>
        <fullName evidence="5">Cytochrome oxidase maturation protein Cbb3</fullName>
    </recommendedName>
</protein>
<dbReference type="Proteomes" id="UP000321303">
    <property type="component" value="Unassembled WGS sequence"/>
</dbReference>
<accession>A0A511UPY4</accession>
<evidence type="ECO:0000256" key="2">
    <source>
        <dbReference type="SAM" id="Phobius"/>
    </source>
</evidence>
<comment type="caution">
    <text evidence="3">The sequence shown here is derived from an EMBL/GenBank/DDBJ whole genome shotgun (WGS) entry which is preliminary data.</text>
</comment>
<dbReference type="OrthoDB" id="9802763at2"/>
<name>A0A511UPY4_9GAMM</name>
<feature type="transmembrane region" description="Helical" evidence="2">
    <location>
        <begin position="6"/>
        <end position="26"/>
    </location>
</feature>
<evidence type="ECO:0000313" key="3">
    <source>
        <dbReference type="EMBL" id="GEN28640.1"/>
    </source>
</evidence>
<reference evidence="3 4" key="1">
    <citation type="submission" date="2019-07" db="EMBL/GenBank/DDBJ databases">
        <title>Whole genome shotgun sequence of Halomonas variabilis NBRC 102410.</title>
        <authorList>
            <person name="Hosoyama A."/>
            <person name="Uohara A."/>
            <person name="Ohji S."/>
            <person name="Ichikawa N."/>
        </authorList>
    </citation>
    <scope>NUCLEOTIDE SEQUENCE [LARGE SCALE GENOMIC DNA]</scope>
    <source>
        <strain evidence="3 4">NBRC 102410</strain>
    </source>
</reference>
<sequence>MTILYLLIPLSLMLLGLAVWAFFWAVKNDQFDDLEGPAHRILFDEDDNDLSLEQRQQRQQAKQKPAPRSDADTPDDQEPRQ</sequence>
<dbReference type="Pfam" id="PF03597">
    <property type="entry name" value="FixS"/>
    <property type="match status" value="1"/>
</dbReference>
<keyword evidence="2" id="KW-1133">Transmembrane helix</keyword>